<dbReference type="Gene3D" id="2.60.98.20">
    <property type="entry name" value="Flagellar hook protein FlgE"/>
    <property type="match status" value="1"/>
</dbReference>
<keyword evidence="11" id="KW-1185">Reference proteome</keyword>
<dbReference type="InterPro" id="IPR011491">
    <property type="entry name" value="FlgE_D2"/>
</dbReference>
<dbReference type="GO" id="GO:0009425">
    <property type="term" value="C:bacterial-type flagellum basal body"/>
    <property type="evidence" value="ECO:0007669"/>
    <property type="project" value="UniProtKB-SubCell"/>
</dbReference>
<dbReference type="GO" id="GO:0009424">
    <property type="term" value="C:bacterial-type flagellum hook"/>
    <property type="evidence" value="ECO:0007669"/>
    <property type="project" value="TreeGrafter"/>
</dbReference>
<dbReference type="Pfam" id="PF22692">
    <property type="entry name" value="LlgE_F_G_D1"/>
    <property type="match status" value="1"/>
</dbReference>
<dbReference type="NCBIfam" id="NF004238">
    <property type="entry name" value="PRK05682.1-1"/>
    <property type="match status" value="1"/>
</dbReference>
<evidence type="ECO:0000256" key="5">
    <source>
        <dbReference type="RuleBase" id="RU362116"/>
    </source>
</evidence>
<evidence type="ECO:0000259" key="9">
    <source>
        <dbReference type="Pfam" id="PF22692"/>
    </source>
</evidence>
<dbReference type="InterPro" id="IPR010930">
    <property type="entry name" value="Flg_bb/hook_C_dom"/>
</dbReference>
<dbReference type="PANTHER" id="PTHR30435">
    <property type="entry name" value="FLAGELLAR PROTEIN"/>
    <property type="match status" value="1"/>
</dbReference>
<comment type="subcellular location">
    <subcellularLocation>
        <location evidence="1 5">Bacterial flagellum basal body</location>
    </subcellularLocation>
</comment>
<evidence type="ECO:0000259" key="7">
    <source>
        <dbReference type="Pfam" id="PF06429"/>
    </source>
</evidence>
<dbReference type="KEGG" id="pkc:PKB_2551"/>
<evidence type="ECO:0000313" key="11">
    <source>
        <dbReference type="Proteomes" id="UP000025241"/>
    </source>
</evidence>
<feature type="domain" description="Flagellar basal-body/hook protein C-terminal" evidence="7">
    <location>
        <begin position="351"/>
        <end position="392"/>
    </location>
</feature>
<gene>
    <name evidence="10" type="primary">lfgE</name>
    <name evidence="10" type="ORF">PKB_2551</name>
</gene>
<evidence type="ECO:0000313" key="10">
    <source>
        <dbReference type="EMBL" id="CDF83898.1"/>
    </source>
</evidence>
<sequence length="396" mass="40886">MSFNIALTGLNAVSEKLDAVSNNIANVGTTGFKSSRTEFGSVYADSQAMGVEVLGNTQSISLGGSITNTSRNLDLAISGAGFFMVKGGTGETQYTRAGVFNTDNANYVVNASGQRLQGYMTDAAGNLQSGTVGDLQVKPASLPAKATDALTFVANLDADEAVPTTTPFDPATKASYNSTYTTKIYDSQGKQHTLTQYFVKNAANDWTSNYYVDGTAAGSQALTFDSAGMLTSPTTPTTLSVAGLPGGVAPLSIAVDFTGTTQYGSDFAVTTNAPTGYASGDKTGLTVDDQGMVYVNYSNGERLLQGQVVLANFTNPQGLKAVSGTAWTETSSSGSALVGAPGNGQFGDLVAGALEGSNVDLTAQLVDLMEGQRNYQANTKVLTTDKELTQALFGAI</sequence>
<dbReference type="GO" id="GO:0005829">
    <property type="term" value="C:cytosol"/>
    <property type="evidence" value="ECO:0007669"/>
    <property type="project" value="TreeGrafter"/>
</dbReference>
<dbReference type="SUPFAM" id="SSF117143">
    <property type="entry name" value="Flagellar hook protein flgE"/>
    <property type="match status" value="1"/>
</dbReference>
<reference evidence="10 11" key="2">
    <citation type="submission" date="2014-05" db="EMBL/GenBank/DDBJ databases">
        <title>Genome sequence of the 3-chlorobenzoate degrading bacterium Pseudomonas knackmussii B13 shows multiple evidence for horizontal gene transfer.</title>
        <authorList>
            <person name="Miyazaki R."/>
            <person name="Bertelli C."/>
            <person name="Falquet L."/>
            <person name="Robinson-Rechavi M."/>
            <person name="Gharib W."/>
            <person name="Roy S."/>
            <person name="Van der Meer J.R."/>
        </authorList>
    </citation>
    <scope>NUCLEOTIDE SEQUENCE [LARGE SCALE GENOMIC DNA]</scope>
    <source>
        <strain evidence="10 11">B13</strain>
    </source>
</reference>
<feature type="domain" description="Flagellar hook protein FlgE/F/G-like D1" evidence="9">
    <location>
        <begin position="76"/>
        <end position="121"/>
    </location>
</feature>
<evidence type="ECO:0000256" key="1">
    <source>
        <dbReference type="ARBA" id="ARBA00004117"/>
    </source>
</evidence>
<comment type="function">
    <text evidence="5">A flexible structure which links the flagellar filament to the drive apparatus in the basal body.</text>
</comment>
<name>A0A024HHG5_PSEKB</name>
<dbReference type="Proteomes" id="UP000025241">
    <property type="component" value="Chromosome I"/>
</dbReference>
<dbReference type="AlphaFoldDB" id="A0A024HHG5"/>
<dbReference type="PANTHER" id="PTHR30435:SF1">
    <property type="entry name" value="FLAGELLAR HOOK PROTEIN FLGE"/>
    <property type="match status" value="1"/>
</dbReference>
<protein>
    <recommendedName>
        <fullName evidence="3 5">Flagellar hook protein FlgE</fullName>
    </recommendedName>
</protein>
<dbReference type="PATRIC" id="fig|1301098.3.peg.2558"/>
<evidence type="ECO:0000256" key="4">
    <source>
        <dbReference type="ARBA" id="ARBA00023143"/>
    </source>
</evidence>
<reference evidence="10 11" key="1">
    <citation type="submission" date="2013-03" db="EMBL/GenBank/DDBJ databases">
        <authorList>
            <person name="Linke B."/>
        </authorList>
    </citation>
    <scope>NUCLEOTIDE SEQUENCE [LARGE SCALE GENOMIC DNA]</scope>
    <source>
        <strain evidence="10 11">B13</strain>
    </source>
</reference>
<dbReference type="GO" id="GO:0071978">
    <property type="term" value="P:bacterial-type flagellum-dependent swarming motility"/>
    <property type="evidence" value="ECO:0007669"/>
    <property type="project" value="TreeGrafter"/>
</dbReference>
<dbReference type="eggNOG" id="COG1749">
    <property type="taxonomic scope" value="Bacteria"/>
</dbReference>
<evidence type="ECO:0000256" key="3">
    <source>
        <dbReference type="ARBA" id="ARBA00019015"/>
    </source>
</evidence>
<dbReference type="Pfam" id="PF00460">
    <property type="entry name" value="Flg_bb_rod"/>
    <property type="match status" value="1"/>
</dbReference>
<keyword evidence="10" id="KW-0966">Cell projection</keyword>
<dbReference type="RefSeq" id="WP_043252177.1">
    <property type="nucleotide sequence ID" value="NZ_HG322950.1"/>
</dbReference>
<dbReference type="InterPro" id="IPR037058">
    <property type="entry name" value="Falgellar_hook_FlgE_sf"/>
</dbReference>
<dbReference type="NCBIfam" id="NF005286">
    <property type="entry name" value="PRK06803.1"/>
    <property type="match status" value="1"/>
</dbReference>
<dbReference type="HOGENOM" id="CLU_013687_2_0_6"/>
<organism evidence="10 11">
    <name type="scientific">Pseudomonas knackmussii (strain DSM 6978 / CCUG 54928 / LMG 23759 / B13)</name>
    <dbReference type="NCBI Taxonomy" id="1301098"/>
    <lineage>
        <taxon>Bacteria</taxon>
        <taxon>Pseudomonadati</taxon>
        <taxon>Pseudomonadota</taxon>
        <taxon>Gammaproteobacteria</taxon>
        <taxon>Pseudomonadales</taxon>
        <taxon>Pseudomonadaceae</taxon>
        <taxon>Pseudomonas</taxon>
    </lineage>
</organism>
<dbReference type="NCBIfam" id="TIGR03506">
    <property type="entry name" value="FlgEFG_subfam"/>
    <property type="match status" value="1"/>
</dbReference>
<evidence type="ECO:0000259" key="6">
    <source>
        <dbReference type="Pfam" id="PF00460"/>
    </source>
</evidence>
<dbReference type="InterPro" id="IPR020013">
    <property type="entry name" value="Flagellar_FlgE/F/G"/>
</dbReference>
<dbReference type="OrthoDB" id="8578401at2"/>
<proteinExistence type="inferred from homology"/>
<comment type="similarity">
    <text evidence="2 5">Belongs to the flagella basal body rod proteins family.</text>
</comment>
<feature type="domain" description="Flagellar basal body rod protein N-terminal" evidence="6">
    <location>
        <begin position="3"/>
        <end position="33"/>
    </location>
</feature>
<keyword evidence="4 5" id="KW-0975">Bacterial flagellum</keyword>
<keyword evidence="10" id="KW-0969">Cilium</keyword>
<keyword evidence="10" id="KW-0282">Flagellum</keyword>
<feature type="domain" description="Flagellar hook protein FlgE D2" evidence="8">
    <location>
        <begin position="155"/>
        <end position="277"/>
    </location>
</feature>
<evidence type="ECO:0000259" key="8">
    <source>
        <dbReference type="Pfam" id="PF07559"/>
    </source>
</evidence>
<dbReference type="STRING" id="1301098.PKB_2551"/>
<accession>A0A024HHG5</accession>
<dbReference type="Pfam" id="PF07559">
    <property type="entry name" value="FlgE_D2"/>
    <property type="match status" value="1"/>
</dbReference>
<dbReference type="InterPro" id="IPR037925">
    <property type="entry name" value="FlgE/F/G-like"/>
</dbReference>
<dbReference type="Pfam" id="PF06429">
    <property type="entry name" value="Flg_bbr_C"/>
    <property type="match status" value="1"/>
</dbReference>
<evidence type="ECO:0000256" key="2">
    <source>
        <dbReference type="ARBA" id="ARBA00009677"/>
    </source>
</evidence>
<dbReference type="InterPro" id="IPR053967">
    <property type="entry name" value="LlgE_F_G-like_D1"/>
</dbReference>
<dbReference type="InterPro" id="IPR001444">
    <property type="entry name" value="Flag_bb_rod_N"/>
</dbReference>
<dbReference type="EMBL" id="HG322950">
    <property type="protein sequence ID" value="CDF83898.1"/>
    <property type="molecule type" value="Genomic_DNA"/>
</dbReference>